<dbReference type="EMBL" id="LAXJ01000002">
    <property type="protein sequence ID" value="KRS14536.1"/>
    <property type="molecule type" value="Genomic_DNA"/>
</dbReference>
<protein>
    <recommendedName>
        <fullName evidence="2">Activator of Hsp90 ATPase homologue 1/2-like C-terminal domain-containing protein</fullName>
    </recommendedName>
</protein>
<organism evidence="3 4">
    <name type="scientific">Roseovarius atlanticus</name>
    <dbReference type="NCBI Taxonomy" id="1641875"/>
    <lineage>
        <taxon>Bacteria</taxon>
        <taxon>Pseudomonadati</taxon>
        <taxon>Pseudomonadota</taxon>
        <taxon>Alphaproteobacteria</taxon>
        <taxon>Rhodobacterales</taxon>
        <taxon>Roseobacteraceae</taxon>
        <taxon>Roseovarius</taxon>
    </lineage>
</organism>
<dbReference type="STRING" id="1641875.XM53_02140"/>
<keyword evidence="4" id="KW-1185">Reference proteome</keyword>
<dbReference type="OrthoDB" id="9805228at2"/>
<gene>
    <name evidence="3" type="ORF">XM53_02140</name>
</gene>
<dbReference type="RefSeq" id="WP_057789790.1">
    <property type="nucleotide sequence ID" value="NZ_LAXJ01000002.1"/>
</dbReference>
<dbReference type="Pfam" id="PF08327">
    <property type="entry name" value="AHSA1"/>
    <property type="match status" value="1"/>
</dbReference>
<dbReference type="CDD" id="cd07814">
    <property type="entry name" value="SRPBCC_CalC_Aha1-like"/>
    <property type="match status" value="1"/>
</dbReference>
<dbReference type="InterPro" id="IPR023393">
    <property type="entry name" value="START-like_dom_sf"/>
</dbReference>
<feature type="domain" description="Activator of Hsp90 ATPase homologue 1/2-like C-terminal" evidence="2">
    <location>
        <begin position="17"/>
        <end position="141"/>
    </location>
</feature>
<comment type="similarity">
    <text evidence="1">Belongs to the AHA1 family.</text>
</comment>
<dbReference type="InterPro" id="IPR013538">
    <property type="entry name" value="ASHA1/2-like_C"/>
</dbReference>
<evidence type="ECO:0000313" key="4">
    <source>
        <dbReference type="Proteomes" id="UP000051295"/>
    </source>
</evidence>
<accession>A0A0T5P083</accession>
<dbReference type="PATRIC" id="fig|1641875.4.peg.1521"/>
<dbReference type="SUPFAM" id="SSF55961">
    <property type="entry name" value="Bet v1-like"/>
    <property type="match status" value="1"/>
</dbReference>
<sequence>MTATEKDLTLTVERVIDATPERLFDAWLDPDTMKRFICPGETVVPRASSDAVEGGRFEIIMRNGDKDLPHTGTYREIDRPNRLVFTWESHASRDDSEVTITFTPAPGGTRVQLTQVRFVSEEQREGHRWGWTSILEKLSQLDG</sequence>
<evidence type="ECO:0000313" key="3">
    <source>
        <dbReference type="EMBL" id="KRS14536.1"/>
    </source>
</evidence>
<dbReference type="Gene3D" id="3.30.530.20">
    <property type="match status" value="1"/>
</dbReference>
<evidence type="ECO:0000259" key="2">
    <source>
        <dbReference type="Pfam" id="PF08327"/>
    </source>
</evidence>
<name>A0A0T5P083_9RHOB</name>
<comment type="caution">
    <text evidence="3">The sequence shown here is derived from an EMBL/GenBank/DDBJ whole genome shotgun (WGS) entry which is preliminary data.</text>
</comment>
<evidence type="ECO:0000256" key="1">
    <source>
        <dbReference type="ARBA" id="ARBA00006817"/>
    </source>
</evidence>
<reference evidence="3 4" key="1">
    <citation type="submission" date="2015-04" db="EMBL/GenBank/DDBJ databases">
        <title>The draft genome sequence of Roseovarius sp.R12b.</title>
        <authorList>
            <person name="Li G."/>
            <person name="Lai Q."/>
            <person name="Shao Z."/>
            <person name="Yan P."/>
        </authorList>
    </citation>
    <scope>NUCLEOTIDE SEQUENCE [LARGE SCALE GENOMIC DNA]</scope>
    <source>
        <strain evidence="3 4">R12B</strain>
    </source>
</reference>
<dbReference type="AlphaFoldDB" id="A0A0T5P083"/>
<proteinExistence type="inferred from homology"/>
<dbReference type="Proteomes" id="UP000051295">
    <property type="component" value="Unassembled WGS sequence"/>
</dbReference>